<feature type="region of interest" description="Disordered" evidence="1">
    <location>
        <begin position="33"/>
        <end position="64"/>
    </location>
</feature>
<sequence>MTFDRDGHPLDARDRVLAPDDRFEEALRAFAAADDETSSDDVEASNFLDRFPVAARERRRPDEG</sequence>
<dbReference type="Proteomes" id="UP000825701">
    <property type="component" value="Chromosome"/>
</dbReference>
<reference evidence="2" key="1">
    <citation type="submission" date="2021-08" db="EMBL/GenBank/DDBJ databases">
        <authorList>
            <person name="Zhang H."/>
            <person name="Xu M."/>
            <person name="Yu Z."/>
            <person name="Yang L."/>
            <person name="Cai Y."/>
        </authorList>
    </citation>
    <scope>NUCLEOTIDE SEQUENCE</scope>
    <source>
        <strain evidence="2">CHL1</strain>
    </source>
</reference>
<evidence type="ECO:0000313" key="2">
    <source>
        <dbReference type="EMBL" id="QZN99192.1"/>
    </source>
</evidence>
<feature type="compositionally biased region" description="Acidic residues" evidence="1">
    <location>
        <begin position="33"/>
        <end position="43"/>
    </location>
</feature>
<keyword evidence="3" id="KW-1185">Reference proteome</keyword>
<feature type="compositionally biased region" description="Basic and acidic residues" evidence="1">
    <location>
        <begin position="55"/>
        <end position="64"/>
    </location>
</feature>
<organism evidence="2 3">
    <name type="scientific">Chenggangzhangella methanolivorans</name>
    <dbReference type="NCBI Taxonomy" id="1437009"/>
    <lineage>
        <taxon>Bacteria</taxon>
        <taxon>Pseudomonadati</taxon>
        <taxon>Pseudomonadota</taxon>
        <taxon>Alphaproteobacteria</taxon>
        <taxon>Hyphomicrobiales</taxon>
        <taxon>Methylopilaceae</taxon>
        <taxon>Chenggangzhangella</taxon>
    </lineage>
</organism>
<name>A0A9E6UGX6_9HYPH</name>
<protein>
    <submittedName>
        <fullName evidence="2">Uncharacterized protein</fullName>
    </submittedName>
</protein>
<proteinExistence type="predicted"/>
<evidence type="ECO:0000313" key="3">
    <source>
        <dbReference type="Proteomes" id="UP000825701"/>
    </source>
</evidence>
<dbReference type="RefSeq" id="WP_261402233.1">
    <property type="nucleotide sequence ID" value="NZ_CP081869.1"/>
</dbReference>
<dbReference type="AlphaFoldDB" id="A0A9E6UGX6"/>
<evidence type="ECO:0000256" key="1">
    <source>
        <dbReference type="SAM" id="MobiDB-lite"/>
    </source>
</evidence>
<dbReference type="EMBL" id="CP081869">
    <property type="protein sequence ID" value="QZN99192.1"/>
    <property type="molecule type" value="Genomic_DNA"/>
</dbReference>
<dbReference type="KEGG" id="cmet:K6K41_20550"/>
<accession>A0A9E6UGX6</accession>
<gene>
    <name evidence="2" type="ORF">K6K41_20550</name>
</gene>